<dbReference type="InterPro" id="IPR036691">
    <property type="entry name" value="Endo/exonu/phosph_ase_sf"/>
</dbReference>
<dbReference type="EMBL" id="CAJGYO010000017">
    <property type="protein sequence ID" value="CAD6334847.1"/>
    <property type="molecule type" value="Genomic_DNA"/>
</dbReference>
<dbReference type="PANTHER" id="PTHR45666">
    <property type="entry name" value="TYPE IV INOSITOL POLYPHOSPHATE 5-PHOSPHATASE 9"/>
    <property type="match status" value="1"/>
</dbReference>
<protein>
    <recommendedName>
        <fullName evidence="4">Inositol polyphosphate-related phosphatase domain-containing protein</fullName>
    </recommendedName>
</protein>
<dbReference type="SUPFAM" id="SSF56219">
    <property type="entry name" value="DNase I-like"/>
    <property type="match status" value="1"/>
</dbReference>
<comment type="caution">
    <text evidence="5">The sequence shown here is derived from an EMBL/GenBank/DDBJ whole genome shotgun (WGS) entry which is preliminary data.</text>
</comment>
<dbReference type="Pfam" id="PF22669">
    <property type="entry name" value="Exo_endo_phos2"/>
    <property type="match status" value="2"/>
</dbReference>
<dbReference type="GO" id="GO:0046856">
    <property type="term" value="P:phosphatidylinositol dephosphorylation"/>
    <property type="evidence" value="ECO:0007669"/>
    <property type="project" value="InterPro"/>
</dbReference>
<evidence type="ECO:0000313" key="5">
    <source>
        <dbReference type="EMBL" id="CAD6334847.1"/>
    </source>
</evidence>
<feature type="region of interest" description="Disordered" evidence="3">
    <location>
        <begin position="39"/>
        <end position="95"/>
    </location>
</feature>
<dbReference type="AlphaFoldDB" id="A0A811RXZ2"/>
<feature type="compositionally biased region" description="Low complexity" evidence="3">
    <location>
        <begin position="80"/>
        <end position="90"/>
    </location>
</feature>
<organism evidence="5 6">
    <name type="scientific">Miscanthus lutarioriparius</name>
    <dbReference type="NCBI Taxonomy" id="422564"/>
    <lineage>
        <taxon>Eukaryota</taxon>
        <taxon>Viridiplantae</taxon>
        <taxon>Streptophyta</taxon>
        <taxon>Embryophyta</taxon>
        <taxon>Tracheophyta</taxon>
        <taxon>Spermatophyta</taxon>
        <taxon>Magnoliopsida</taxon>
        <taxon>Liliopsida</taxon>
        <taxon>Poales</taxon>
        <taxon>Poaceae</taxon>
        <taxon>PACMAD clade</taxon>
        <taxon>Panicoideae</taxon>
        <taxon>Andropogonodae</taxon>
        <taxon>Andropogoneae</taxon>
        <taxon>Saccharinae</taxon>
        <taxon>Miscanthus</taxon>
    </lineage>
</organism>
<evidence type="ECO:0000256" key="3">
    <source>
        <dbReference type="SAM" id="MobiDB-lite"/>
    </source>
</evidence>
<dbReference type="GO" id="GO:0034485">
    <property type="term" value="F:phosphatidylinositol-3,4,5-trisphosphate 5-phosphatase activity"/>
    <property type="evidence" value="ECO:0007669"/>
    <property type="project" value="TreeGrafter"/>
</dbReference>
<evidence type="ECO:0000256" key="2">
    <source>
        <dbReference type="ARBA" id="ARBA00022801"/>
    </source>
</evidence>
<comment type="similarity">
    <text evidence="1">Belongs to the inositol polyphosphate 5-phosphatase family.</text>
</comment>
<dbReference type="SMART" id="SM00128">
    <property type="entry name" value="IPPc"/>
    <property type="match status" value="1"/>
</dbReference>
<accession>A0A811RXZ2</accession>
<feature type="region of interest" description="Disordered" evidence="3">
    <location>
        <begin position="202"/>
        <end position="253"/>
    </location>
</feature>
<dbReference type="InterPro" id="IPR045849">
    <property type="entry name" value="IP5P_plant"/>
</dbReference>
<keyword evidence="2" id="KW-0378">Hydrolase</keyword>
<dbReference type="Gene3D" id="3.60.10.10">
    <property type="entry name" value="Endonuclease/exonuclease/phosphatase"/>
    <property type="match status" value="1"/>
</dbReference>
<dbReference type="Proteomes" id="UP000604825">
    <property type="component" value="Unassembled WGS sequence"/>
</dbReference>
<keyword evidence="6" id="KW-1185">Reference proteome</keyword>
<name>A0A811RXZ2_9POAL</name>
<sequence>MRTRNNPTMSKSSSWPKAKTVVKKWLNLKDSEFHSDCIDESFGQRQTMRRKSCSDRDDLSGGWLVESSPDDLRRPPLPRPRYGSSAAASSTRRPPKELRMFVGTWNVGGRAPHGGLDLSDWLTDDGTDSSSPHIYVLGFQEIVPLNAGNVLGAEDKAPARKWLDLIRRALNGPASNAASHRSPSDMHLLQKASRVSFSDLLAAAEDDSRRPTTASSEPDDDDDDDDAGSEPSTSSSAPESSSEEEPAARRHRGGRYRYRLAASKQMVGILLCVWVRADLLPCVAGVRASCVGRGVMGYMGNKGSVSVSLTLRGGASLCFVCTHLASGDRDGDGARRNGDVAEILRRTRFARRDSPSQCRAAAPVTILEHDKVIWLGDLNYRLLEGEGRGARELVERHEWAALLERDQLRAEQKAGRVFAGWEEGRIVFPPTYKYVAGSHAYAMMSIADSSADGSRSRDRKKRTPAWCDRILWRGEGIEQQWYARGESRFSDHRPVAALFSARLCGDKPAPAHSSRF</sequence>
<reference evidence="5" key="1">
    <citation type="submission" date="2020-10" db="EMBL/GenBank/DDBJ databases">
        <authorList>
            <person name="Han B."/>
            <person name="Lu T."/>
            <person name="Zhao Q."/>
            <person name="Huang X."/>
            <person name="Zhao Y."/>
        </authorList>
    </citation>
    <scope>NUCLEOTIDE SEQUENCE</scope>
</reference>
<dbReference type="GO" id="GO:0004445">
    <property type="term" value="F:inositol-polyphosphate 5-phosphatase activity"/>
    <property type="evidence" value="ECO:0007669"/>
    <property type="project" value="InterPro"/>
</dbReference>
<dbReference type="PANTHER" id="PTHR45666:SF15">
    <property type="entry name" value="TYPE I INOSITOL POLYPHOSPHATE 5-PHOSPHATASE 8"/>
    <property type="match status" value="1"/>
</dbReference>
<evidence type="ECO:0000259" key="4">
    <source>
        <dbReference type="SMART" id="SM00128"/>
    </source>
</evidence>
<feature type="compositionally biased region" description="Low complexity" evidence="3">
    <location>
        <begin position="229"/>
        <end position="240"/>
    </location>
</feature>
<proteinExistence type="inferred from homology"/>
<dbReference type="OrthoDB" id="62798at2759"/>
<evidence type="ECO:0000256" key="1">
    <source>
        <dbReference type="ARBA" id="ARBA00010768"/>
    </source>
</evidence>
<gene>
    <name evidence="5" type="ORF">NCGR_LOCUS58945</name>
</gene>
<evidence type="ECO:0000313" key="6">
    <source>
        <dbReference type="Proteomes" id="UP000604825"/>
    </source>
</evidence>
<dbReference type="InterPro" id="IPR000300">
    <property type="entry name" value="IPPc"/>
</dbReference>
<feature type="domain" description="Inositol polyphosphate-related phosphatase" evidence="4">
    <location>
        <begin position="96"/>
        <end position="509"/>
    </location>
</feature>
<feature type="compositionally biased region" description="Acidic residues" evidence="3">
    <location>
        <begin position="217"/>
        <end position="228"/>
    </location>
</feature>
<dbReference type="GO" id="GO:0004439">
    <property type="term" value="F:phosphatidylinositol-4,5-bisphosphate 5-phosphatase activity"/>
    <property type="evidence" value="ECO:0007669"/>
    <property type="project" value="TreeGrafter"/>
</dbReference>